<dbReference type="InterPro" id="IPR046341">
    <property type="entry name" value="SET_dom_sf"/>
</dbReference>
<name>A0A197JY74_9FUNG</name>
<evidence type="ECO:0000313" key="2">
    <source>
        <dbReference type="EMBL" id="OAQ30175.1"/>
    </source>
</evidence>
<dbReference type="PROSITE" id="PS50280">
    <property type="entry name" value="SET"/>
    <property type="match status" value="1"/>
</dbReference>
<keyword evidence="3" id="KW-1185">Reference proteome</keyword>
<feature type="domain" description="SET" evidence="1">
    <location>
        <begin position="5"/>
        <end position="141"/>
    </location>
</feature>
<evidence type="ECO:0000259" key="1">
    <source>
        <dbReference type="PROSITE" id="PS50280"/>
    </source>
</evidence>
<dbReference type="OrthoDB" id="265717at2759"/>
<dbReference type="InterPro" id="IPR001214">
    <property type="entry name" value="SET_dom"/>
</dbReference>
<dbReference type="PANTHER" id="PTHR47332:SF4">
    <property type="entry name" value="SET DOMAIN-CONTAINING PROTEIN 5"/>
    <property type="match status" value="1"/>
</dbReference>
<evidence type="ECO:0000313" key="3">
    <source>
        <dbReference type="Proteomes" id="UP000078512"/>
    </source>
</evidence>
<accession>A0A197JY74</accession>
<dbReference type="PANTHER" id="PTHR47332">
    <property type="entry name" value="SET DOMAIN-CONTAINING PROTEIN 5"/>
    <property type="match status" value="1"/>
</dbReference>
<dbReference type="EMBL" id="KV442036">
    <property type="protein sequence ID" value="OAQ30175.1"/>
    <property type="molecule type" value="Genomic_DNA"/>
</dbReference>
<protein>
    <submittedName>
        <fullName evidence="2">SET domain-containing protein</fullName>
    </submittedName>
</protein>
<gene>
    <name evidence="2" type="ORF">K457DRAFT_74093</name>
</gene>
<proteinExistence type="predicted"/>
<organism evidence="2 3">
    <name type="scientific">Linnemannia elongata AG-77</name>
    <dbReference type="NCBI Taxonomy" id="1314771"/>
    <lineage>
        <taxon>Eukaryota</taxon>
        <taxon>Fungi</taxon>
        <taxon>Fungi incertae sedis</taxon>
        <taxon>Mucoromycota</taxon>
        <taxon>Mortierellomycotina</taxon>
        <taxon>Mortierellomycetes</taxon>
        <taxon>Mortierellales</taxon>
        <taxon>Mortierellaceae</taxon>
        <taxon>Linnemannia</taxon>
    </lineage>
</organism>
<sequence>MSARQECYVVKDAPGKGMGMFATRDIKRGECILAEKPLVFASRDLIKTQLAINAMTELDKKSFFALHNIHFDVPTAIGIVRTNALPLGSDGVDCAVYKVMSRVNHTCAPNVHHTWNPKMKKEYLHAIEDIASGSEILTSYLEPFLVREDRMEFLRKNFKFECHCNLCAAPKPEYELYDSTVRRINIYSDLIMTSASFSPKKSIQFVREVLVLLDKIGGEGKTPFYYDGYQISAMYGDYTLAQEWANLLLDSYIMDEGKEGEKYERYLKYSKNPRSHERAGCAPRQILS</sequence>
<dbReference type="AlphaFoldDB" id="A0A197JY74"/>
<dbReference type="CDD" id="cd20071">
    <property type="entry name" value="SET_SMYD"/>
    <property type="match status" value="1"/>
</dbReference>
<dbReference type="InterPro" id="IPR053185">
    <property type="entry name" value="SET_domain_protein"/>
</dbReference>
<dbReference type="Pfam" id="PF00856">
    <property type="entry name" value="SET"/>
    <property type="match status" value="1"/>
</dbReference>
<reference evidence="2 3" key="1">
    <citation type="submission" date="2016-05" db="EMBL/GenBank/DDBJ databases">
        <title>Genome sequencing reveals origins of a unique bacterial endosymbiosis in the earliest lineages of terrestrial Fungi.</title>
        <authorList>
            <consortium name="DOE Joint Genome Institute"/>
            <person name="Uehling J."/>
            <person name="Gryganskyi A."/>
            <person name="Hameed K."/>
            <person name="Tschaplinski T."/>
            <person name="Misztal P."/>
            <person name="Wu S."/>
            <person name="Desiro A."/>
            <person name="Vande Pol N."/>
            <person name="Du Z.-Y."/>
            <person name="Zienkiewicz A."/>
            <person name="Zienkiewicz K."/>
            <person name="Morin E."/>
            <person name="Tisserant E."/>
            <person name="Splivallo R."/>
            <person name="Hainaut M."/>
            <person name="Henrissat B."/>
            <person name="Ohm R."/>
            <person name="Kuo A."/>
            <person name="Yan J."/>
            <person name="Lipzen A."/>
            <person name="Nolan M."/>
            <person name="Labutti K."/>
            <person name="Barry K."/>
            <person name="Goldstein A."/>
            <person name="Labbe J."/>
            <person name="Schadt C."/>
            <person name="Tuskan G."/>
            <person name="Grigoriev I."/>
            <person name="Martin F."/>
            <person name="Vilgalys R."/>
            <person name="Bonito G."/>
        </authorList>
    </citation>
    <scope>NUCLEOTIDE SEQUENCE [LARGE SCALE GENOMIC DNA]</scope>
    <source>
        <strain evidence="2 3">AG-77</strain>
    </source>
</reference>
<dbReference type="SUPFAM" id="SSF82199">
    <property type="entry name" value="SET domain"/>
    <property type="match status" value="1"/>
</dbReference>
<dbReference type="Gene3D" id="2.170.270.10">
    <property type="entry name" value="SET domain"/>
    <property type="match status" value="1"/>
</dbReference>
<dbReference type="Proteomes" id="UP000078512">
    <property type="component" value="Unassembled WGS sequence"/>
</dbReference>
<dbReference type="STRING" id="1314771.A0A197JY74"/>